<dbReference type="GO" id="GO:0004867">
    <property type="term" value="F:serine-type endopeptidase inhibitor activity"/>
    <property type="evidence" value="ECO:0007669"/>
    <property type="project" value="UniProtKB-KW"/>
</dbReference>
<evidence type="ECO:0000313" key="5">
    <source>
        <dbReference type="Proteomes" id="UP000678393"/>
    </source>
</evidence>
<dbReference type="Pfam" id="PF00280">
    <property type="entry name" value="potato_inhibit"/>
    <property type="match status" value="1"/>
</dbReference>
<evidence type="ECO:0000256" key="1">
    <source>
        <dbReference type="ARBA" id="ARBA00008210"/>
    </source>
</evidence>
<dbReference type="PANTHER" id="PTHR33091">
    <property type="entry name" value="PROTEIN, PUTATIVE, EXPRESSED-RELATED"/>
    <property type="match status" value="1"/>
</dbReference>
<sequence>MEQTLQPQTPRSWPALVGKTFDEAVRLIKQENPDLNVEKVAEGSMTTMDYRIDRVRVFVNEEGVVVSPPTTG</sequence>
<protein>
    <submittedName>
        <fullName evidence="4">Uncharacterized protein</fullName>
    </submittedName>
</protein>
<proteinExistence type="inferred from homology"/>
<comment type="caution">
    <text evidence="4">The sequence shown here is derived from an EMBL/GenBank/DDBJ whole genome shotgun (WGS) entry which is preliminary data.</text>
</comment>
<evidence type="ECO:0000313" key="4">
    <source>
        <dbReference type="EMBL" id="CAG5130177.1"/>
    </source>
</evidence>
<dbReference type="SUPFAM" id="SSF54654">
    <property type="entry name" value="CI-2 family of serine protease inhibitors"/>
    <property type="match status" value="1"/>
</dbReference>
<keyword evidence="2" id="KW-0646">Protease inhibitor</keyword>
<dbReference type="Proteomes" id="UP000678393">
    <property type="component" value="Unassembled WGS sequence"/>
</dbReference>
<dbReference type="PANTHER" id="PTHR33091:SF29">
    <property type="entry name" value="SUBTILISIN INHIBITOR 1"/>
    <property type="match status" value="1"/>
</dbReference>
<keyword evidence="5" id="KW-1185">Reference proteome</keyword>
<name>A0A8S3ZL23_9EUPU</name>
<dbReference type="EMBL" id="CAJHNH020003881">
    <property type="protein sequence ID" value="CAG5130177.1"/>
    <property type="molecule type" value="Genomic_DNA"/>
</dbReference>
<dbReference type="InterPro" id="IPR000864">
    <property type="entry name" value="Prot_inh_pot1"/>
</dbReference>
<comment type="similarity">
    <text evidence="1">Belongs to the protease inhibitor I13 (potato type I serine protease inhibitor) family.</text>
</comment>
<evidence type="ECO:0000256" key="2">
    <source>
        <dbReference type="ARBA" id="ARBA00022690"/>
    </source>
</evidence>
<dbReference type="InterPro" id="IPR036354">
    <property type="entry name" value="Prot_inh_pot1_sf"/>
</dbReference>
<dbReference type="PRINTS" id="PR00292">
    <property type="entry name" value="POTATOINHBTR"/>
</dbReference>
<dbReference type="OrthoDB" id="10013825at2759"/>
<dbReference type="GO" id="GO:0009611">
    <property type="term" value="P:response to wounding"/>
    <property type="evidence" value="ECO:0007669"/>
    <property type="project" value="InterPro"/>
</dbReference>
<dbReference type="AlphaFoldDB" id="A0A8S3ZL23"/>
<accession>A0A8S3ZL23</accession>
<dbReference type="Gene3D" id="3.30.10.10">
    <property type="entry name" value="Trypsin Inhibitor V, subunit A"/>
    <property type="match status" value="1"/>
</dbReference>
<gene>
    <name evidence="4" type="ORF">CUNI_LOCUS15735</name>
</gene>
<keyword evidence="3" id="KW-0722">Serine protease inhibitor</keyword>
<evidence type="ECO:0000256" key="3">
    <source>
        <dbReference type="ARBA" id="ARBA00022900"/>
    </source>
</evidence>
<reference evidence="4" key="1">
    <citation type="submission" date="2021-04" db="EMBL/GenBank/DDBJ databases">
        <authorList>
            <consortium name="Molecular Ecology Group"/>
        </authorList>
    </citation>
    <scope>NUCLEOTIDE SEQUENCE</scope>
</reference>
<organism evidence="4 5">
    <name type="scientific">Candidula unifasciata</name>
    <dbReference type="NCBI Taxonomy" id="100452"/>
    <lineage>
        <taxon>Eukaryota</taxon>
        <taxon>Metazoa</taxon>
        <taxon>Spiralia</taxon>
        <taxon>Lophotrochozoa</taxon>
        <taxon>Mollusca</taxon>
        <taxon>Gastropoda</taxon>
        <taxon>Heterobranchia</taxon>
        <taxon>Euthyneura</taxon>
        <taxon>Panpulmonata</taxon>
        <taxon>Eupulmonata</taxon>
        <taxon>Stylommatophora</taxon>
        <taxon>Helicina</taxon>
        <taxon>Helicoidea</taxon>
        <taxon>Geomitridae</taxon>
        <taxon>Candidula</taxon>
    </lineage>
</organism>